<evidence type="ECO:0000256" key="6">
    <source>
        <dbReference type="PROSITE-ProRule" id="PRU00176"/>
    </source>
</evidence>
<dbReference type="EMBL" id="LT671823">
    <property type="protein sequence ID" value="SHO77630.1"/>
    <property type="molecule type" value="Genomic_DNA"/>
</dbReference>
<dbReference type="GO" id="GO:0003723">
    <property type="term" value="F:RNA binding"/>
    <property type="evidence" value="ECO:0007669"/>
    <property type="project" value="UniProtKB-UniRule"/>
</dbReference>
<dbReference type="Proteomes" id="UP000186303">
    <property type="component" value="Chromosome 3"/>
</dbReference>
<evidence type="ECO:0000313" key="9">
    <source>
        <dbReference type="EMBL" id="SHO77630.1"/>
    </source>
</evidence>
<dbReference type="Gene3D" id="3.30.70.330">
    <property type="match status" value="1"/>
</dbReference>
<dbReference type="InterPro" id="IPR035979">
    <property type="entry name" value="RBD_domain_sf"/>
</dbReference>
<feature type="region of interest" description="Disordered" evidence="7">
    <location>
        <begin position="1"/>
        <end position="129"/>
    </location>
</feature>
<keyword evidence="4" id="KW-0508">mRNA splicing</keyword>
<evidence type="ECO:0000313" key="10">
    <source>
        <dbReference type="Proteomes" id="UP000186303"/>
    </source>
</evidence>
<dbReference type="OrthoDB" id="439808at2759"/>
<name>A0A1M8A574_MALS4</name>
<dbReference type="GO" id="GO:0006397">
    <property type="term" value="P:mRNA processing"/>
    <property type="evidence" value="ECO:0007669"/>
    <property type="project" value="UniProtKB-KW"/>
</dbReference>
<dbReference type="PANTHER" id="PTHR48028:SF4">
    <property type="entry name" value="SC35-LIKE SPLICING FACTOR"/>
    <property type="match status" value="1"/>
</dbReference>
<keyword evidence="2" id="KW-0507">mRNA processing</keyword>
<dbReference type="CDD" id="cd12363">
    <property type="entry name" value="RRM_TRA2"/>
    <property type="match status" value="1"/>
</dbReference>
<dbReference type="PROSITE" id="PS50102">
    <property type="entry name" value="RRM"/>
    <property type="match status" value="1"/>
</dbReference>
<feature type="compositionally biased region" description="Basic and acidic residues" evidence="7">
    <location>
        <begin position="356"/>
        <end position="373"/>
    </location>
</feature>
<evidence type="ECO:0000256" key="4">
    <source>
        <dbReference type="ARBA" id="ARBA00023187"/>
    </source>
</evidence>
<keyword evidence="5" id="KW-0539">Nucleus</keyword>
<protein>
    <submittedName>
        <fullName evidence="9">Similar to S.cerevisiae protein RNA15 (Component of the cleavage and polyadenylation factor I (CF I))</fullName>
    </submittedName>
</protein>
<feature type="region of interest" description="Disordered" evidence="7">
    <location>
        <begin position="202"/>
        <end position="373"/>
    </location>
</feature>
<dbReference type="GO" id="GO:0005634">
    <property type="term" value="C:nucleus"/>
    <property type="evidence" value="ECO:0007669"/>
    <property type="project" value="UniProtKB-SubCell"/>
</dbReference>
<dbReference type="GO" id="GO:0008380">
    <property type="term" value="P:RNA splicing"/>
    <property type="evidence" value="ECO:0007669"/>
    <property type="project" value="UniProtKB-KW"/>
</dbReference>
<dbReference type="InterPro" id="IPR000504">
    <property type="entry name" value="RRM_dom"/>
</dbReference>
<feature type="compositionally biased region" description="Basic and acidic residues" evidence="7">
    <location>
        <begin position="41"/>
        <end position="108"/>
    </location>
</feature>
<proteinExistence type="predicted"/>
<dbReference type="SMART" id="SM00360">
    <property type="entry name" value="RRM"/>
    <property type="match status" value="1"/>
</dbReference>
<keyword evidence="3 6" id="KW-0694">RNA-binding</keyword>
<dbReference type="SUPFAM" id="SSF54928">
    <property type="entry name" value="RNA-binding domain, RBD"/>
    <property type="match status" value="1"/>
</dbReference>
<evidence type="ECO:0000256" key="5">
    <source>
        <dbReference type="ARBA" id="ARBA00023242"/>
    </source>
</evidence>
<dbReference type="VEuPathDB" id="FungiDB:MSYG_1972"/>
<gene>
    <name evidence="9" type="ORF">MSYG_1972</name>
</gene>
<dbReference type="PANTHER" id="PTHR48028">
    <property type="entry name" value="GLYCINE-RICH RNA-BINDING PROTEIN RZ1A"/>
    <property type="match status" value="1"/>
</dbReference>
<dbReference type="InterPro" id="IPR012677">
    <property type="entry name" value="Nucleotide-bd_a/b_plait_sf"/>
</dbReference>
<feature type="domain" description="RRM" evidence="8">
    <location>
        <begin position="128"/>
        <end position="206"/>
    </location>
</feature>
<evidence type="ECO:0000259" key="8">
    <source>
        <dbReference type="PROSITE" id="PS50102"/>
    </source>
</evidence>
<feature type="compositionally biased region" description="Low complexity" evidence="7">
    <location>
        <begin position="109"/>
        <end position="122"/>
    </location>
</feature>
<keyword evidence="10" id="KW-1185">Reference proteome</keyword>
<evidence type="ECO:0000256" key="2">
    <source>
        <dbReference type="ARBA" id="ARBA00022664"/>
    </source>
</evidence>
<evidence type="ECO:0000256" key="7">
    <source>
        <dbReference type="SAM" id="MobiDB-lite"/>
    </source>
</evidence>
<evidence type="ECO:0000256" key="3">
    <source>
        <dbReference type="ARBA" id="ARBA00022884"/>
    </source>
</evidence>
<dbReference type="AlphaFoldDB" id="A0A1M8A574"/>
<comment type="subcellular location">
    <subcellularLocation>
        <location evidence="1">Nucleus</location>
    </subcellularLocation>
</comment>
<feature type="compositionally biased region" description="Basic and acidic residues" evidence="7">
    <location>
        <begin position="244"/>
        <end position="319"/>
    </location>
</feature>
<dbReference type="InterPro" id="IPR051106">
    <property type="entry name" value="RNA-bind/splicing_reg"/>
</dbReference>
<dbReference type="OMA" id="HSGGRWE"/>
<dbReference type="Pfam" id="PF00076">
    <property type="entry name" value="RRM_1"/>
    <property type="match status" value="1"/>
</dbReference>
<sequence length="373" mass="43608">MADVDAPLSPEAPQRAEMAEGMTQDAPPADREWQNAENDDFDRREARDSEMELEREPSVRDRERDDERERDGDRRRPPPRDRWERRPPRDTYDRRPYDRAPRRRDDRYPPGGARGAAEAARPSPAPSNIIGAFGLSIRTTERDLEEEFGRVGEVEKVVIVYDARTGRSRGFGFLTMKDVESATEAIQQMNGVELHGRRIRVDYSSTSRAHDPTPGEYRGNPRPADDRYAPPRHPGSSYRGAAYRGDRDRDEGRDYGRDYGRDRDRDRDYRDRDYGRDSYGRRDRGRYDDTDRAGSWARRDDRGPRYRRGHGPDSDDWRRRASPPRARSRSPPPRARYDGEDERRGAPPSRAEDDEAMRYERDRYADERPARYD</sequence>
<feature type="compositionally biased region" description="Basic and acidic residues" evidence="7">
    <location>
        <begin position="335"/>
        <end position="345"/>
    </location>
</feature>
<organism evidence="9 10">
    <name type="scientific">Malassezia sympodialis (strain ATCC 42132)</name>
    <name type="common">Atopic eczema-associated yeast</name>
    <dbReference type="NCBI Taxonomy" id="1230383"/>
    <lineage>
        <taxon>Eukaryota</taxon>
        <taxon>Fungi</taxon>
        <taxon>Dikarya</taxon>
        <taxon>Basidiomycota</taxon>
        <taxon>Ustilaginomycotina</taxon>
        <taxon>Malasseziomycetes</taxon>
        <taxon>Malasseziales</taxon>
        <taxon>Malasseziaceae</taxon>
        <taxon>Malassezia</taxon>
    </lineage>
</organism>
<evidence type="ECO:0000256" key="1">
    <source>
        <dbReference type="ARBA" id="ARBA00004123"/>
    </source>
</evidence>
<dbReference type="STRING" id="1230383.A0A1M8A574"/>
<accession>A0A1M8A574</accession>
<reference evidence="10" key="1">
    <citation type="journal article" date="2017" name="Nucleic Acids Res.">
        <title>Proteogenomics produces comprehensive and highly accurate protein-coding gene annotation in a complete genome assembly of Malassezia sympodialis.</title>
        <authorList>
            <person name="Zhu Y."/>
            <person name="Engstroem P.G."/>
            <person name="Tellgren-Roth C."/>
            <person name="Baudo C.D."/>
            <person name="Kennell J.C."/>
            <person name="Sun S."/>
            <person name="Billmyre R.B."/>
            <person name="Schroeder M.S."/>
            <person name="Andersson A."/>
            <person name="Holm T."/>
            <person name="Sigurgeirsson B."/>
            <person name="Wu G."/>
            <person name="Sankaranarayanan S.R."/>
            <person name="Siddharthan R."/>
            <person name="Sanyal K."/>
            <person name="Lundeberg J."/>
            <person name="Nystedt B."/>
            <person name="Boekhout T."/>
            <person name="Dawson T.L. Jr."/>
            <person name="Heitman J."/>
            <person name="Scheynius A."/>
            <person name="Lehtioe J."/>
        </authorList>
    </citation>
    <scope>NUCLEOTIDE SEQUENCE [LARGE SCALE GENOMIC DNA]</scope>
    <source>
        <strain evidence="10">ATCC 42132</strain>
    </source>
</reference>